<protein>
    <submittedName>
        <fullName evidence="2">Uncharacterized protein</fullName>
    </submittedName>
</protein>
<dbReference type="GeneID" id="55996375"/>
<feature type="compositionally biased region" description="Basic residues" evidence="1">
    <location>
        <begin position="159"/>
        <end position="173"/>
    </location>
</feature>
<evidence type="ECO:0000256" key="1">
    <source>
        <dbReference type="SAM" id="MobiDB-lite"/>
    </source>
</evidence>
<dbReference type="RefSeq" id="XP_035347909.1">
    <property type="nucleotide sequence ID" value="XM_035492016.1"/>
</dbReference>
<reference evidence="3" key="1">
    <citation type="submission" date="2020-06" db="EMBL/GenBank/DDBJ databases">
        <title>A chromosome-scale genome assembly of Talaromyces rugulosus W13939.</title>
        <authorList>
            <person name="Wang B."/>
            <person name="Guo L."/>
            <person name="Ye K."/>
            <person name="Wang L."/>
        </authorList>
    </citation>
    <scope>NUCLEOTIDE SEQUENCE [LARGE SCALE GENOMIC DNA]</scope>
    <source>
        <strain evidence="3">W13939</strain>
    </source>
</reference>
<name>A0A7H8R7Z3_TALRU</name>
<feature type="compositionally biased region" description="Basic and acidic residues" evidence="1">
    <location>
        <begin position="8"/>
        <end position="18"/>
    </location>
</feature>
<gene>
    <name evidence="2" type="ORF">TRUGW13939_08890</name>
</gene>
<feature type="region of interest" description="Disordered" evidence="1">
    <location>
        <begin position="122"/>
        <end position="233"/>
    </location>
</feature>
<accession>A0A7H8R7Z3</accession>
<feature type="compositionally biased region" description="Basic and acidic residues" evidence="1">
    <location>
        <begin position="174"/>
        <end position="188"/>
    </location>
</feature>
<sequence length="327" mass="36672">MGQCSSCRLEDNLQRDPNYDSNASTYSIFSTPMSSDSDRQVSILDLNVGSRILPSSPPPLPDMNPANLSANTQNQGMSVRSPEASLSVDDWITVSTSSNIDSEATTYIQQNSDADIINLRQTIPNRDRANNSSSPTSSSDFTTISTDSGSSSGIVEVRKKGRRNRGWNRHTLNHRREDNDDRAVEPRTPRKKKNRGSRHYNSNRVSKNQHRASSSPQAGPSRQPPTPVSAPRIKVKMYSFESTDEEERYKLKFGRFIQDLVQEFEPNVYQNCGVDPASLADIDKNIRFHKKKLNEYAAAVREANYLSKLINRRSTTQYSESSDESGN</sequence>
<dbReference type="EMBL" id="CP055902">
    <property type="protein sequence ID" value="QKX61735.1"/>
    <property type="molecule type" value="Genomic_DNA"/>
</dbReference>
<feature type="compositionally biased region" description="Low complexity" evidence="1">
    <location>
        <begin position="132"/>
        <end position="154"/>
    </location>
</feature>
<feature type="compositionally biased region" description="Polar residues" evidence="1">
    <location>
        <begin position="66"/>
        <end position="78"/>
    </location>
</feature>
<evidence type="ECO:0000313" key="3">
    <source>
        <dbReference type="Proteomes" id="UP000509510"/>
    </source>
</evidence>
<dbReference type="KEGG" id="trg:TRUGW13939_08890"/>
<dbReference type="AlphaFoldDB" id="A0A7H8R7Z3"/>
<feature type="compositionally biased region" description="Basic residues" evidence="1">
    <location>
        <begin position="189"/>
        <end position="198"/>
    </location>
</feature>
<keyword evidence="3" id="KW-1185">Reference proteome</keyword>
<organism evidence="2 3">
    <name type="scientific">Talaromyces rugulosus</name>
    <name type="common">Penicillium rugulosum</name>
    <dbReference type="NCBI Taxonomy" id="121627"/>
    <lineage>
        <taxon>Eukaryota</taxon>
        <taxon>Fungi</taxon>
        <taxon>Dikarya</taxon>
        <taxon>Ascomycota</taxon>
        <taxon>Pezizomycotina</taxon>
        <taxon>Eurotiomycetes</taxon>
        <taxon>Eurotiomycetidae</taxon>
        <taxon>Eurotiales</taxon>
        <taxon>Trichocomaceae</taxon>
        <taxon>Talaromyces</taxon>
        <taxon>Talaromyces sect. Islandici</taxon>
    </lineage>
</organism>
<feature type="compositionally biased region" description="Polar residues" evidence="1">
    <location>
        <begin position="199"/>
        <end position="220"/>
    </location>
</feature>
<dbReference type="OrthoDB" id="10605626at2759"/>
<feature type="region of interest" description="Disordered" evidence="1">
    <location>
        <begin position="50"/>
        <end position="85"/>
    </location>
</feature>
<proteinExistence type="predicted"/>
<evidence type="ECO:0000313" key="2">
    <source>
        <dbReference type="EMBL" id="QKX61735.1"/>
    </source>
</evidence>
<feature type="region of interest" description="Disordered" evidence="1">
    <location>
        <begin position="1"/>
        <end position="22"/>
    </location>
</feature>
<dbReference type="Proteomes" id="UP000509510">
    <property type="component" value="Chromosome V"/>
</dbReference>